<name>A0A1Z2KVR3_9ACTN</name>
<evidence type="ECO:0000313" key="1">
    <source>
        <dbReference type="EMBL" id="ARZ66119.1"/>
    </source>
</evidence>
<reference evidence="1 2" key="1">
    <citation type="submission" date="2017-06" db="EMBL/GenBank/DDBJ databases">
        <title>Streptomyces albireticuli Genome sequencing and assembly.</title>
        <authorList>
            <person name="Wang Y."/>
            <person name="Du B."/>
            <person name="Ding Y."/>
            <person name="Liu H."/>
            <person name="Hou Q."/>
            <person name="Liu K."/>
            <person name="Yao L."/>
            <person name="Wang C."/>
        </authorList>
    </citation>
    <scope>NUCLEOTIDE SEQUENCE [LARGE SCALE GENOMIC DNA]</scope>
    <source>
        <strain evidence="1 2">MDJK11</strain>
    </source>
</reference>
<dbReference type="RefSeq" id="WP_087924786.1">
    <property type="nucleotide sequence ID" value="NZ_CP021744.1"/>
</dbReference>
<dbReference type="AlphaFoldDB" id="A0A1Z2KVR3"/>
<protein>
    <submittedName>
        <fullName evidence="1">Uncharacterized protein</fullName>
    </submittedName>
</protein>
<gene>
    <name evidence="1" type="ORF">SMD11_0453</name>
</gene>
<dbReference type="Proteomes" id="UP000195755">
    <property type="component" value="Chromosome"/>
</dbReference>
<organism evidence="1 2">
    <name type="scientific">Streptomyces albireticuli</name>
    <dbReference type="NCBI Taxonomy" id="1940"/>
    <lineage>
        <taxon>Bacteria</taxon>
        <taxon>Bacillati</taxon>
        <taxon>Actinomycetota</taxon>
        <taxon>Actinomycetes</taxon>
        <taxon>Kitasatosporales</taxon>
        <taxon>Streptomycetaceae</taxon>
        <taxon>Streptomyces</taxon>
    </lineage>
</organism>
<sequence>MNDLTQCERGLVAMLDELRACPPVDLHRDDLWPADESFGDADTVFGRVAEWYGVTLDPALKRCFFRFSGIMAHWSADADGRELSGEFTLGDLLSLVADQPPDLGVEYGSDFERELEPQLRVMDDTRFTGTGKLTALRIQPGTPNPELWFFDVSRGFFKLDVDYCGYLAALPLTKGVHGWQYLFADVRLGDQEFSGVLADMRNMLDVLPRLFPDHDYTALTDRLAQRL</sequence>
<dbReference type="OrthoDB" id="4234970at2"/>
<proteinExistence type="predicted"/>
<accession>A0A1Z2KVR3</accession>
<evidence type="ECO:0000313" key="2">
    <source>
        <dbReference type="Proteomes" id="UP000195755"/>
    </source>
</evidence>
<dbReference type="EMBL" id="CP021744">
    <property type="protein sequence ID" value="ARZ66119.1"/>
    <property type="molecule type" value="Genomic_DNA"/>
</dbReference>
<dbReference type="KEGG" id="salj:SMD11_0453"/>